<evidence type="ECO:0000313" key="3">
    <source>
        <dbReference type="Proteomes" id="UP001221757"/>
    </source>
</evidence>
<dbReference type="EMBL" id="JARKIE010000144">
    <property type="protein sequence ID" value="KAJ7676273.1"/>
    <property type="molecule type" value="Genomic_DNA"/>
</dbReference>
<proteinExistence type="predicted"/>
<evidence type="ECO:0000313" key="2">
    <source>
        <dbReference type="EMBL" id="KAJ7676273.1"/>
    </source>
</evidence>
<organism evidence="2 3">
    <name type="scientific">Mycena rosella</name>
    <name type="common">Pink bonnet</name>
    <name type="synonym">Agaricus rosellus</name>
    <dbReference type="NCBI Taxonomy" id="1033263"/>
    <lineage>
        <taxon>Eukaryota</taxon>
        <taxon>Fungi</taxon>
        <taxon>Dikarya</taxon>
        <taxon>Basidiomycota</taxon>
        <taxon>Agaricomycotina</taxon>
        <taxon>Agaricomycetes</taxon>
        <taxon>Agaricomycetidae</taxon>
        <taxon>Agaricales</taxon>
        <taxon>Marasmiineae</taxon>
        <taxon>Mycenaceae</taxon>
        <taxon>Mycena</taxon>
    </lineage>
</organism>
<dbReference type="InterPro" id="IPR036291">
    <property type="entry name" value="NAD(P)-bd_dom_sf"/>
</dbReference>
<dbReference type="Proteomes" id="UP001221757">
    <property type="component" value="Unassembled WGS sequence"/>
</dbReference>
<dbReference type="Gene3D" id="3.40.50.720">
    <property type="entry name" value="NAD(P)-binding Rossmann-like Domain"/>
    <property type="match status" value="1"/>
</dbReference>
<dbReference type="AlphaFoldDB" id="A0AAD7D6N7"/>
<keyword evidence="3" id="KW-1185">Reference proteome</keyword>
<name>A0AAD7D6N7_MYCRO</name>
<dbReference type="Gene3D" id="3.90.25.10">
    <property type="entry name" value="UDP-galactose 4-epimerase, domain 1"/>
    <property type="match status" value="1"/>
</dbReference>
<sequence>MDQLLPRPFIIKHITTIIFFCQLTPKTHLQLVATSNIGPVAALAFADPEQWMGRMVDVVGDVLTPREMEAGWRAAKGGEMHPSMVGGSALSWVIKSATKDLRPMFKFFNEVGYNADIIALREIYPAMKDWQCFLRMEVKQ</sequence>
<evidence type="ECO:0000259" key="1">
    <source>
        <dbReference type="Pfam" id="PF05368"/>
    </source>
</evidence>
<comment type="caution">
    <text evidence="2">The sequence shown here is derived from an EMBL/GenBank/DDBJ whole genome shotgun (WGS) entry which is preliminary data.</text>
</comment>
<dbReference type="InterPro" id="IPR008030">
    <property type="entry name" value="NmrA-like"/>
</dbReference>
<dbReference type="SUPFAM" id="SSF51735">
    <property type="entry name" value="NAD(P)-binding Rossmann-fold domains"/>
    <property type="match status" value="1"/>
</dbReference>
<dbReference type="Pfam" id="PF05368">
    <property type="entry name" value="NmrA"/>
    <property type="match status" value="1"/>
</dbReference>
<accession>A0AAD7D6N7</accession>
<protein>
    <recommendedName>
        <fullName evidence="1">NmrA-like domain-containing protein</fullName>
    </recommendedName>
</protein>
<gene>
    <name evidence="2" type="ORF">B0H17DRAFT_1080382</name>
</gene>
<feature type="domain" description="NmrA-like" evidence="1">
    <location>
        <begin position="24"/>
        <end position="117"/>
    </location>
</feature>
<reference evidence="2" key="1">
    <citation type="submission" date="2023-03" db="EMBL/GenBank/DDBJ databases">
        <title>Massive genome expansion in bonnet fungi (Mycena s.s.) driven by repeated elements and novel gene families across ecological guilds.</title>
        <authorList>
            <consortium name="Lawrence Berkeley National Laboratory"/>
            <person name="Harder C.B."/>
            <person name="Miyauchi S."/>
            <person name="Viragh M."/>
            <person name="Kuo A."/>
            <person name="Thoen E."/>
            <person name="Andreopoulos B."/>
            <person name="Lu D."/>
            <person name="Skrede I."/>
            <person name="Drula E."/>
            <person name="Henrissat B."/>
            <person name="Morin E."/>
            <person name="Kohler A."/>
            <person name="Barry K."/>
            <person name="LaButti K."/>
            <person name="Morin E."/>
            <person name="Salamov A."/>
            <person name="Lipzen A."/>
            <person name="Mereny Z."/>
            <person name="Hegedus B."/>
            <person name="Baldrian P."/>
            <person name="Stursova M."/>
            <person name="Weitz H."/>
            <person name="Taylor A."/>
            <person name="Grigoriev I.V."/>
            <person name="Nagy L.G."/>
            <person name="Martin F."/>
            <person name="Kauserud H."/>
        </authorList>
    </citation>
    <scope>NUCLEOTIDE SEQUENCE</scope>
    <source>
        <strain evidence="2">CBHHK067</strain>
    </source>
</reference>